<protein>
    <recommendedName>
        <fullName evidence="3">histidine kinase</fullName>
        <ecNumber evidence="3">2.7.13.3</ecNumber>
    </recommendedName>
</protein>
<evidence type="ECO:0000256" key="7">
    <source>
        <dbReference type="ARBA" id="ARBA00022741"/>
    </source>
</evidence>
<dbReference type="Proteomes" id="UP000612329">
    <property type="component" value="Unassembled WGS sequence"/>
</dbReference>
<organism evidence="15 16">
    <name type="scientific">Yeosuana aromativorans</name>
    <dbReference type="NCBI Taxonomy" id="288019"/>
    <lineage>
        <taxon>Bacteria</taxon>
        <taxon>Pseudomonadati</taxon>
        <taxon>Bacteroidota</taxon>
        <taxon>Flavobacteriia</taxon>
        <taxon>Flavobacteriales</taxon>
        <taxon>Flavobacteriaceae</taxon>
        <taxon>Yeosuana</taxon>
    </lineage>
</organism>
<dbReference type="GO" id="GO:0005886">
    <property type="term" value="C:plasma membrane"/>
    <property type="evidence" value="ECO:0007669"/>
    <property type="project" value="TreeGrafter"/>
</dbReference>
<evidence type="ECO:0000313" key="15">
    <source>
        <dbReference type="EMBL" id="GGK16520.1"/>
    </source>
</evidence>
<evidence type="ECO:0000259" key="14">
    <source>
        <dbReference type="PROSITE" id="PS50109"/>
    </source>
</evidence>
<comment type="caution">
    <text evidence="15">The sequence shown here is derived from an EMBL/GenBank/DDBJ whole genome shotgun (WGS) entry which is preliminary data.</text>
</comment>
<keyword evidence="12 13" id="KW-0472">Membrane</keyword>
<keyword evidence="9" id="KW-0067">ATP-binding</keyword>
<dbReference type="PANTHER" id="PTHR45569:SF1">
    <property type="entry name" value="SENSOR PROTEIN KDPD"/>
    <property type="match status" value="1"/>
</dbReference>
<dbReference type="InterPro" id="IPR036097">
    <property type="entry name" value="HisK_dim/P_sf"/>
</dbReference>
<keyword evidence="6 13" id="KW-0812">Transmembrane</keyword>
<feature type="transmembrane region" description="Helical" evidence="13">
    <location>
        <begin position="12"/>
        <end position="33"/>
    </location>
</feature>
<dbReference type="PRINTS" id="PR00344">
    <property type="entry name" value="BCTRLSENSOR"/>
</dbReference>
<dbReference type="SMART" id="SM00388">
    <property type="entry name" value="HisKA"/>
    <property type="match status" value="1"/>
</dbReference>
<dbReference type="Gene3D" id="3.30.565.10">
    <property type="entry name" value="Histidine kinase-like ATPase, C-terminal domain"/>
    <property type="match status" value="1"/>
</dbReference>
<dbReference type="InterPro" id="IPR052023">
    <property type="entry name" value="Histidine_kinase_KdpD"/>
</dbReference>
<reference evidence="15" key="2">
    <citation type="submission" date="2020-09" db="EMBL/GenBank/DDBJ databases">
        <authorList>
            <person name="Sun Q."/>
            <person name="Ohkuma M."/>
        </authorList>
    </citation>
    <scope>NUCLEOTIDE SEQUENCE</scope>
    <source>
        <strain evidence="15">JCM 12862</strain>
    </source>
</reference>
<dbReference type="Pfam" id="PF13493">
    <property type="entry name" value="DUF4118"/>
    <property type="match status" value="1"/>
</dbReference>
<keyword evidence="5" id="KW-0808">Transferase</keyword>
<evidence type="ECO:0000256" key="4">
    <source>
        <dbReference type="ARBA" id="ARBA00022553"/>
    </source>
</evidence>
<dbReference type="AlphaFoldDB" id="A0A8J3BET9"/>
<dbReference type="SUPFAM" id="SSF55874">
    <property type="entry name" value="ATPase domain of HSP90 chaperone/DNA topoisomerase II/histidine kinase"/>
    <property type="match status" value="1"/>
</dbReference>
<dbReference type="SMART" id="SM00387">
    <property type="entry name" value="HATPase_c"/>
    <property type="match status" value="1"/>
</dbReference>
<comment type="subcellular location">
    <subcellularLocation>
        <location evidence="2">Membrane</location>
        <topology evidence="2">Multi-pass membrane protein</topology>
    </subcellularLocation>
</comment>
<sequence>MVVSISAILFDILPVLIAALLSAIILNFFFIPPTFTLHIDTAEDVLMFSMYFVVAIINAVLTFKIRQYERKKQNELESNKTIQLYNTILNSLSHELRTPIAAIIGAIDTITDNETKLSKENKSELYKEIEVASNRLNRQVENLLSMSRLEAGTIKITYDWFDINELVFNCIKEYVKNPTGHIISFSPDEELPLMKTDGGLIETMLHNLLHNAIQHTPPATVITIVATTASNHLVLKVSDTGLGFPEKEKERLFYKFYKLNNATTGGTGLGLSIVKGFTEVLNGSIELKNLKPKGAQFRITIPVETSSIKATDNE</sequence>
<dbReference type="CDD" id="cd00082">
    <property type="entry name" value="HisKA"/>
    <property type="match status" value="1"/>
</dbReference>
<dbReference type="InterPro" id="IPR036890">
    <property type="entry name" value="HATPase_C_sf"/>
</dbReference>
<keyword evidence="11" id="KW-0902">Two-component regulatory system</keyword>
<feature type="transmembrane region" description="Helical" evidence="13">
    <location>
        <begin position="45"/>
        <end position="63"/>
    </location>
</feature>
<keyword evidence="7" id="KW-0547">Nucleotide-binding</keyword>
<keyword evidence="8 15" id="KW-0418">Kinase</keyword>
<dbReference type="PROSITE" id="PS50109">
    <property type="entry name" value="HIS_KIN"/>
    <property type="match status" value="1"/>
</dbReference>
<keyword evidence="16" id="KW-1185">Reference proteome</keyword>
<gene>
    <name evidence="15" type="primary">kdpD</name>
    <name evidence="15" type="ORF">GCM10007962_08570</name>
</gene>
<proteinExistence type="predicted"/>
<evidence type="ECO:0000256" key="10">
    <source>
        <dbReference type="ARBA" id="ARBA00022989"/>
    </source>
</evidence>
<dbReference type="Gene3D" id="1.20.120.620">
    <property type="entry name" value="Backbone structure of the membrane domain of e. Coli histidine kinase receptor kdpd"/>
    <property type="match status" value="1"/>
</dbReference>
<dbReference type="EMBL" id="BMNR01000002">
    <property type="protein sequence ID" value="GGK16520.1"/>
    <property type="molecule type" value="Genomic_DNA"/>
</dbReference>
<evidence type="ECO:0000256" key="13">
    <source>
        <dbReference type="SAM" id="Phobius"/>
    </source>
</evidence>
<accession>A0A8J3BET9</accession>
<dbReference type="Gene3D" id="1.10.287.130">
    <property type="match status" value="1"/>
</dbReference>
<keyword evidence="4" id="KW-0597">Phosphoprotein</keyword>
<reference evidence="15" key="1">
    <citation type="journal article" date="2014" name="Int. J. Syst. Evol. Microbiol.">
        <title>Complete genome sequence of Corynebacterium casei LMG S-19264T (=DSM 44701T), isolated from a smear-ripened cheese.</title>
        <authorList>
            <consortium name="US DOE Joint Genome Institute (JGI-PGF)"/>
            <person name="Walter F."/>
            <person name="Albersmeier A."/>
            <person name="Kalinowski J."/>
            <person name="Ruckert C."/>
        </authorList>
    </citation>
    <scope>NUCLEOTIDE SEQUENCE</scope>
    <source>
        <strain evidence="15">JCM 12862</strain>
    </source>
</reference>
<name>A0A8J3BET9_9FLAO</name>
<evidence type="ECO:0000256" key="1">
    <source>
        <dbReference type="ARBA" id="ARBA00000085"/>
    </source>
</evidence>
<evidence type="ECO:0000256" key="5">
    <source>
        <dbReference type="ARBA" id="ARBA00022679"/>
    </source>
</evidence>
<dbReference type="SUPFAM" id="SSF47384">
    <property type="entry name" value="Homodimeric domain of signal transducing histidine kinase"/>
    <property type="match status" value="1"/>
</dbReference>
<dbReference type="InterPro" id="IPR003594">
    <property type="entry name" value="HATPase_dom"/>
</dbReference>
<evidence type="ECO:0000256" key="6">
    <source>
        <dbReference type="ARBA" id="ARBA00022692"/>
    </source>
</evidence>
<evidence type="ECO:0000256" key="2">
    <source>
        <dbReference type="ARBA" id="ARBA00004141"/>
    </source>
</evidence>
<dbReference type="Pfam" id="PF00512">
    <property type="entry name" value="HisKA"/>
    <property type="match status" value="1"/>
</dbReference>
<evidence type="ECO:0000256" key="8">
    <source>
        <dbReference type="ARBA" id="ARBA00022777"/>
    </source>
</evidence>
<evidence type="ECO:0000256" key="3">
    <source>
        <dbReference type="ARBA" id="ARBA00012438"/>
    </source>
</evidence>
<keyword evidence="10 13" id="KW-1133">Transmembrane helix</keyword>
<dbReference type="PANTHER" id="PTHR45569">
    <property type="entry name" value="SENSOR PROTEIN KDPD"/>
    <property type="match status" value="1"/>
</dbReference>
<evidence type="ECO:0000256" key="9">
    <source>
        <dbReference type="ARBA" id="ARBA00022840"/>
    </source>
</evidence>
<dbReference type="InterPro" id="IPR005467">
    <property type="entry name" value="His_kinase_dom"/>
</dbReference>
<evidence type="ECO:0000256" key="11">
    <source>
        <dbReference type="ARBA" id="ARBA00023012"/>
    </source>
</evidence>
<evidence type="ECO:0000256" key="12">
    <source>
        <dbReference type="ARBA" id="ARBA00023136"/>
    </source>
</evidence>
<dbReference type="GO" id="GO:0005524">
    <property type="term" value="F:ATP binding"/>
    <property type="evidence" value="ECO:0007669"/>
    <property type="project" value="UniProtKB-KW"/>
</dbReference>
<dbReference type="EC" id="2.7.13.3" evidence="3"/>
<dbReference type="GO" id="GO:0000155">
    <property type="term" value="F:phosphorelay sensor kinase activity"/>
    <property type="evidence" value="ECO:0007669"/>
    <property type="project" value="InterPro"/>
</dbReference>
<dbReference type="InterPro" id="IPR038318">
    <property type="entry name" value="KdpD_sf"/>
</dbReference>
<evidence type="ECO:0000313" key="16">
    <source>
        <dbReference type="Proteomes" id="UP000612329"/>
    </source>
</evidence>
<comment type="catalytic activity">
    <reaction evidence="1">
        <text>ATP + protein L-histidine = ADP + protein N-phospho-L-histidine.</text>
        <dbReference type="EC" id="2.7.13.3"/>
    </reaction>
</comment>
<dbReference type="Pfam" id="PF02518">
    <property type="entry name" value="HATPase_c"/>
    <property type="match status" value="1"/>
</dbReference>
<feature type="domain" description="Histidine kinase" evidence="14">
    <location>
        <begin position="91"/>
        <end position="305"/>
    </location>
</feature>
<dbReference type="InterPro" id="IPR004358">
    <property type="entry name" value="Sig_transdc_His_kin-like_C"/>
</dbReference>
<dbReference type="InterPro" id="IPR003661">
    <property type="entry name" value="HisK_dim/P_dom"/>
</dbReference>
<dbReference type="InterPro" id="IPR025201">
    <property type="entry name" value="KdpD_TM"/>
</dbReference>